<dbReference type="InterPro" id="IPR011006">
    <property type="entry name" value="CheY-like_superfamily"/>
</dbReference>
<dbReference type="InterPro" id="IPR001789">
    <property type="entry name" value="Sig_transdc_resp-reg_receiver"/>
</dbReference>
<gene>
    <name evidence="3" type="ORF">ACFSDX_01595</name>
</gene>
<sequence>MDTSSVTLVVDDDAVARFLTCRLLRQEQVPGRVLEASNGQQALEVLQELCASTQPPLSVLVLVDINMPVMNGLEFLRQQQALPALHCQVMTTVVVSSSAAEADRERAQALASAYVTKPLTQSVLHQLVQQHLASSGLGCASGQ</sequence>
<comment type="caution">
    <text evidence="3">The sequence shown here is derived from an EMBL/GenBank/DDBJ whole genome shotgun (WGS) entry which is preliminary data.</text>
</comment>
<dbReference type="PANTHER" id="PTHR44520">
    <property type="entry name" value="RESPONSE REGULATOR RCP1-RELATED"/>
    <property type="match status" value="1"/>
</dbReference>
<dbReference type="SUPFAM" id="SSF52172">
    <property type="entry name" value="CheY-like"/>
    <property type="match status" value="1"/>
</dbReference>
<dbReference type="Pfam" id="PF00072">
    <property type="entry name" value="Response_reg"/>
    <property type="match status" value="1"/>
</dbReference>
<accession>A0ABW4QNH9</accession>
<evidence type="ECO:0000259" key="2">
    <source>
        <dbReference type="PROSITE" id="PS50110"/>
    </source>
</evidence>
<name>A0ABW4QNH9_9BACT</name>
<evidence type="ECO:0000313" key="4">
    <source>
        <dbReference type="Proteomes" id="UP001597197"/>
    </source>
</evidence>
<dbReference type="InterPro" id="IPR052893">
    <property type="entry name" value="TCS_response_regulator"/>
</dbReference>
<keyword evidence="4" id="KW-1185">Reference proteome</keyword>
<reference evidence="4" key="1">
    <citation type="journal article" date="2019" name="Int. J. Syst. Evol. Microbiol.">
        <title>The Global Catalogue of Microorganisms (GCM) 10K type strain sequencing project: providing services to taxonomists for standard genome sequencing and annotation.</title>
        <authorList>
            <consortium name="The Broad Institute Genomics Platform"/>
            <consortium name="The Broad Institute Genome Sequencing Center for Infectious Disease"/>
            <person name="Wu L."/>
            <person name="Ma J."/>
        </authorList>
    </citation>
    <scope>NUCLEOTIDE SEQUENCE [LARGE SCALE GENOMIC DNA]</scope>
    <source>
        <strain evidence="4">CGMCC 1.15795</strain>
    </source>
</reference>
<feature type="domain" description="Response regulatory" evidence="2">
    <location>
        <begin position="6"/>
        <end position="132"/>
    </location>
</feature>
<dbReference type="SMART" id="SM00448">
    <property type="entry name" value="REC"/>
    <property type="match status" value="1"/>
</dbReference>
<organism evidence="3 4">
    <name type="scientific">Hymenobacter bucti</name>
    <dbReference type="NCBI Taxonomy" id="1844114"/>
    <lineage>
        <taxon>Bacteria</taxon>
        <taxon>Pseudomonadati</taxon>
        <taxon>Bacteroidota</taxon>
        <taxon>Cytophagia</taxon>
        <taxon>Cytophagales</taxon>
        <taxon>Hymenobacteraceae</taxon>
        <taxon>Hymenobacter</taxon>
    </lineage>
</organism>
<dbReference type="PANTHER" id="PTHR44520:SF2">
    <property type="entry name" value="RESPONSE REGULATOR RCP1"/>
    <property type="match status" value="1"/>
</dbReference>
<keyword evidence="1" id="KW-0597">Phosphoprotein</keyword>
<evidence type="ECO:0000256" key="1">
    <source>
        <dbReference type="PROSITE-ProRule" id="PRU00169"/>
    </source>
</evidence>
<dbReference type="RefSeq" id="WP_382311440.1">
    <property type="nucleotide sequence ID" value="NZ_JBHUFD010000001.1"/>
</dbReference>
<dbReference type="Proteomes" id="UP001597197">
    <property type="component" value="Unassembled WGS sequence"/>
</dbReference>
<feature type="modified residue" description="4-aspartylphosphate" evidence="1">
    <location>
        <position position="64"/>
    </location>
</feature>
<evidence type="ECO:0000313" key="3">
    <source>
        <dbReference type="EMBL" id="MFD1871103.1"/>
    </source>
</evidence>
<dbReference type="EMBL" id="JBHUFD010000001">
    <property type="protein sequence ID" value="MFD1871103.1"/>
    <property type="molecule type" value="Genomic_DNA"/>
</dbReference>
<protein>
    <submittedName>
        <fullName evidence="3">Response regulator</fullName>
    </submittedName>
</protein>
<dbReference type="Gene3D" id="3.40.50.2300">
    <property type="match status" value="1"/>
</dbReference>
<dbReference type="PROSITE" id="PS50110">
    <property type="entry name" value="RESPONSE_REGULATORY"/>
    <property type="match status" value="1"/>
</dbReference>
<proteinExistence type="predicted"/>